<keyword evidence="3" id="KW-1185">Reference proteome</keyword>
<dbReference type="Proteomes" id="UP001341820">
    <property type="component" value="Unassembled WGS sequence"/>
</dbReference>
<keyword evidence="1" id="KW-0472">Membrane</keyword>
<gene>
    <name evidence="2" type="ORF">P5F74_08270</name>
</gene>
<keyword evidence="1" id="KW-0812">Transmembrane</keyword>
<feature type="transmembrane region" description="Helical" evidence="1">
    <location>
        <begin position="9"/>
        <end position="29"/>
    </location>
</feature>
<comment type="caution">
    <text evidence="2">The sequence shown here is derived from an EMBL/GenBank/DDBJ whole genome shotgun (WGS) entry which is preliminary data.</text>
</comment>
<accession>A0ABU6NIU5</accession>
<evidence type="ECO:0000313" key="2">
    <source>
        <dbReference type="EMBL" id="MED4128118.1"/>
    </source>
</evidence>
<evidence type="ECO:0000256" key="1">
    <source>
        <dbReference type="SAM" id="Phobius"/>
    </source>
</evidence>
<dbReference type="RefSeq" id="WP_035394462.1">
    <property type="nucleotide sequence ID" value="NZ_CP042163.1"/>
</dbReference>
<dbReference type="EMBL" id="JAROAS010000011">
    <property type="protein sequence ID" value="MED4128118.1"/>
    <property type="molecule type" value="Genomic_DNA"/>
</dbReference>
<organism evidence="2 3">
    <name type="scientific">Shouchella miscanthi</name>
    <dbReference type="NCBI Taxonomy" id="2598861"/>
    <lineage>
        <taxon>Bacteria</taxon>
        <taxon>Bacillati</taxon>
        <taxon>Bacillota</taxon>
        <taxon>Bacilli</taxon>
        <taxon>Bacillales</taxon>
        <taxon>Bacillaceae</taxon>
        <taxon>Shouchella</taxon>
    </lineage>
</organism>
<protein>
    <submittedName>
        <fullName evidence="2">Uncharacterized protein</fullName>
    </submittedName>
</protein>
<reference evidence="2 3" key="1">
    <citation type="submission" date="2023-03" db="EMBL/GenBank/DDBJ databases">
        <title>Bacillus Genome Sequencing.</title>
        <authorList>
            <person name="Dunlap C."/>
        </authorList>
    </citation>
    <scope>NUCLEOTIDE SEQUENCE [LARGE SCALE GENOMIC DNA]</scope>
    <source>
        <strain evidence="2 3">B-4107</strain>
    </source>
</reference>
<sequence>MESREHKIILINAIPSFAIAFALSTFLASGTIAESHIDHTFAFPQAFIILVTWLIGLLIGLLTKRILVSVPIMYLSFATIYIYFLFVS</sequence>
<evidence type="ECO:0000313" key="3">
    <source>
        <dbReference type="Proteomes" id="UP001341820"/>
    </source>
</evidence>
<name>A0ABU6NIU5_9BACI</name>
<feature type="transmembrane region" description="Helical" evidence="1">
    <location>
        <begin position="66"/>
        <end position="86"/>
    </location>
</feature>
<keyword evidence="1" id="KW-1133">Transmembrane helix</keyword>
<feature type="transmembrane region" description="Helical" evidence="1">
    <location>
        <begin position="41"/>
        <end position="59"/>
    </location>
</feature>
<proteinExistence type="predicted"/>